<evidence type="ECO:0000259" key="1">
    <source>
        <dbReference type="Pfam" id="PF07944"/>
    </source>
</evidence>
<dbReference type="GO" id="GO:0005975">
    <property type="term" value="P:carbohydrate metabolic process"/>
    <property type="evidence" value="ECO:0007669"/>
    <property type="project" value="InterPro"/>
</dbReference>
<dbReference type="Proteomes" id="UP000192656">
    <property type="component" value="Unassembled WGS sequence"/>
</dbReference>
<dbReference type="Pfam" id="PF07944">
    <property type="entry name" value="Beta-AFase-like_GH127_cat"/>
    <property type="match status" value="1"/>
</dbReference>
<reference evidence="4 5" key="1">
    <citation type="submission" date="2017-04" db="EMBL/GenBank/DDBJ databases">
        <authorList>
            <person name="Afonso C.L."/>
            <person name="Miller P.J."/>
            <person name="Scott M.A."/>
            <person name="Spackman E."/>
            <person name="Goraichik I."/>
            <person name="Dimitrov K.M."/>
            <person name="Suarez D.L."/>
            <person name="Swayne D.E."/>
        </authorList>
    </citation>
    <scope>NUCLEOTIDE SEQUENCE [LARGE SCALE GENOMIC DNA]</scope>
    <source>
        <strain evidence="4 5">CGMCC 1.10972</strain>
    </source>
</reference>
<dbReference type="STRING" id="937218.SAMN06297251_12172"/>
<dbReference type="InterPro" id="IPR049049">
    <property type="entry name" value="Beta-AFase-like_GH127_C"/>
</dbReference>
<keyword evidence="5" id="KW-1185">Reference proteome</keyword>
<evidence type="ECO:0000313" key="5">
    <source>
        <dbReference type="Proteomes" id="UP000192656"/>
    </source>
</evidence>
<dbReference type="Pfam" id="PF20737">
    <property type="entry name" value="Glyco_hydro127C"/>
    <property type="match status" value="1"/>
</dbReference>
<feature type="domain" description="Non-reducing end beta-L-arabinofuranosidase-like GH127 catalytic" evidence="1">
    <location>
        <begin position="23"/>
        <end position="421"/>
    </location>
</feature>
<feature type="domain" description="Non-reducing end beta-L-arabinofuranosidase-like GH127 C-terminal" evidence="3">
    <location>
        <begin position="531"/>
        <end position="640"/>
    </location>
</feature>
<name>A0A1W2E6E2_9HYPH</name>
<dbReference type="Pfam" id="PF20736">
    <property type="entry name" value="Glyco_hydro127M"/>
    <property type="match status" value="1"/>
</dbReference>
<evidence type="ECO:0000313" key="4">
    <source>
        <dbReference type="EMBL" id="SMD05057.1"/>
    </source>
</evidence>
<dbReference type="RefSeq" id="WP_084411980.1">
    <property type="nucleotide sequence ID" value="NZ_FWXR01000021.1"/>
</dbReference>
<dbReference type="EMBL" id="FWXR01000021">
    <property type="protein sequence ID" value="SMD05057.1"/>
    <property type="molecule type" value="Genomic_DNA"/>
</dbReference>
<dbReference type="InterPro" id="IPR049046">
    <property type="entry name" value="Beta-AFase-like_GH127_middle"/>
</dbReference>
<organism evidence="4 5">
    <name type="scientific">Fulvimarina manganoxydans</name>
    <dbReference type="NCBI Taxonomy" id="937218"/>
    <lineage>
        <taxon>Bacteria</taxon>
        <taxon>Pseudomonadati</taxon>
        <taxon>Pseudomonadota</taxon>
        <taxon>Alphaproteobacteria</taxon>
        <taxon>Hyphomicrobiales</taxon>
        <taxon>Aurantimonadaceae</taxon>
        <taxon>Fulvimarina</taxon>
    </lineage>
</organism>
<gene>
    <name evidence="4" type="ORF">SAMN06297251_12172</name>
</gene>
<dbReference type="InterPro" id="IPR008928">
    <property type="entry name" value="6-hairpin_glycosidase_sf"/>
</dbReference>
<dbReference type="InterPro" id="IPR049174">
    <property type="entry name" value="Beta-AFase-like"/>
</dbReference>
<dbReference type="PANTHER" id="PTHR43465">
    <property type="entry name" value="DUF1680 DOMAIN PROTEIN (AFU_ORTHOLOGUE AFUA_1G08910)"/>
    <property type="match status" value="1"/>
</dbReference>
<sequence length="644" mass="72131">MNKQSSIAAGSAASFRPPQLRQVTVGGFFGPRIDTIATKTAHMLFDRCIEAGMLDQVDPDRPNPGIRIPFQHGNTVTTQMFWDSDFGKSIETAAYALYRHPDAELERRVDDVIDAYARLQAEDGYLNSWYQRIQPGERWTNLRDRHELYNAGHLMEGAVAYFQATGKRRFLDILSRYADHITTVFGTGEGQLRGYPGHPELELALVKLARATGERRYLALAKYFVDQRGQTPNYFEEEAKVRGEADGAFWFGTQEYNQSHEPVRDQRRIVGHAVRATYLYSGMADVRTEFADETLTPALEGLWSHLTEKNLYVTGGLGPSAQNEGLTFDYDLPNASAYAETCASVALVFWASRMLGRGPDRRFSDVMEQALYNGALSGISLDGETFFYENPLESRGDHHRWRWHRCPCCPPNLSRLIASIGTYIYGLAKDEIAVHLYCESEATVEVASRTVTLTQRTAYPRDGRVEIEFGALEAPARFALSLRIPGWASGATLAVDGEAIDLDAHMAEGYVRLEREWRGGERIVLAIEMVPRLIFAHPNVGNDQGRAALARGPLVYCLEGADNGSFLNGAVLPAEPAFRCEAIDDLGGFVRIACGGRRERYETGALYRSTPPSREEGTLTFVPYYAWDNREPGEMLVWVRREAE</sequence>
<evidence type="ECO:0008006" key="6">
    <source>
        <dbReference type="Google" id="ProtNLM"/>
    </source>
</evidence>
<dbReference type="InterPro" id="IPR012878">
    <property type="entry name" value="Beta-AFase-like_GH127_cat"/>
</dbReference>
<feature type="domain" description="Non-reducing end beta-L-arabinofuranosidase-like GH127 middle" evidence="2">
    <location>
        <begin position="432"/>
        <end position="529"/>
    </location>
</feature>
<dbReference type="PANTHER" id="PTHR43465:SF2">
    <property type="entry name" value="DUF1680 DOMAIN PROTEIN (AFU_ORTHOLOGUE AFUA_1G08910)"/>
    <property type="match status" value="1"/>
</dbReference>
<evidence type="ECO:0000259" key="2">
    <source>
        <dbReference type="Pfam" id="PF20736"/>
    </source>
</evidence>
<dbReference type="OrthoDB" id="9757939at2"/>
<proteinExistence type="predicted"/>
<dbReference type="AlphaFoldDB" id="A0A1W2E6E2"/>
<protein>
    <recommendedName>
        <fullName evidence="6">Glycoside hydrolase family 127 protein</fullName>
    </recommendedName>
</protein>
<accession>A0A1W2E6E2</accession>
<evidence type="ECO:0000259" key="3">
    <source>
        <dbReference type="Pfam" id="PF20737"/>
    </source>
</evidence>
<dbReference type="SUPFAM" id="SSF48208">
    <property type="entry name" value="Six-hairpin glycosidases"/>
    <property type="match status" value="1"/>
</dbReference>